<evidence type="ECO:0000256" key="2">
    <source>
        <dbReference type="ARBA" id="ARBA00023125"/>
    </source>
</evidence>
<dbReference type="Pfam" id="PF01381">
    <property type="entry name" value="HTH_3"/>
    <property type="match status" value="1"/>
</dbReference>
<dbReference type="CDD" id="cd00093">
    <property type="entry name" value="HTH_XRE"/>
    <property type="match status" value="1"/>
</dbReference>
<name>A0A0W0U0U7_9GAMM</name>
<dbReference type="GO" id="GO:0003677">
    <property type="term" value="F:DNA binding"/>
    <property type="evidence" value="ECO:0007669"/>
    <property type="project" value="UniProtKB-KW"/>
</dbReference>
<reference evidence="5 7" key="1">
    <citation type="submission" date="2015-11" db="EMBL/GenBank/DDBJ databases">
        <title>Genomic analysis of 38 Legionella species identifies large and diverse effector repertoires.</title>
        <authorList>
            <person name="Burstein D."/>
            <person name="Amaro F."/>
            <person name="Zusman T."/>
            <person name="Lifshitz Z."/>
            <person name="Cohen O."/>
            <person name="Gilbert J.A."/>
            <person name="Pupko T."/>
            <person name="Shuman H.A."/>
            <person name="Segal G."/>
        </authorList>
    </citation>
    <scope>NUCLEOTIDE SEQUENCE [LARGE SCALE GENOMIC DNA]</scope>
    <source>
        <strain evidence="5 7">WO-44C</strain>
    </source>
</reference>
<dbReference type="PATRIC" id="fig|453.4.peg.1082"/>
<dbReference type="STRING" id="453.Lfee_1006"/>
<dbReference type="GO" id="GO:0003700">
    <property type="term" value="F:DNA-binding transcription factor activity"/>
    <property type="evidence" value="ECO:0007669"/>
    <property type="project" value="TreeGrafter"/>
</dbReference>
<proteinExistence type="predicted"/>
<feature type="domain" description="HTH cro/C1-type" evidence="4">
    <location>
        <begin position="22"/>
        <end position="76"/>
    </location>
</feature>
<protein>
    <submittedName>
        <fullName evidence="5 6">Regulatory protein munI</fullName>
    </submittedName>
</protein>
<dbReference type="InterPro" id="IPR001387">
    <property type="entry name" value="Cro/C1-type_HTH"/>
</dbReference>
<dbReference type="Gene3D" id="1.10.260.40">
    <property type="entry name" value="lambda repressor-like DNA-binding domains"/>
    <property type="match status" value="1"/>
</dbReference>
<evidence type="ECO:0000313" key="5">
    <source>
        <dbReference type="EMBL" id="KTD01576.1"/>
    </source>
</evidence>
<dbReference type="SMART" id="SM00530">
    <property type="entry name" value="HTH_XRE"/>
    <property type="match status" value="1"/>
</dbReference>
<dbReference type="PROSITE" id="PS50943">
    <property type="entry name" value="HTH_CROC1"/>
    <property type="match status" value="1"/>
</dbReference>
<dbReference type="PANTHER" id="PTHR46797:SF23">
    <property type="entry name" value="HTH-TYPE TRANSCRIPTIONAL REGULATOR SUTR"/>
    <property type="match status" value="1"/>
</dbReference>
<dbReference type="Proteomes" id="UP000054698">
    <property type="component" value="Unassembled WGS sequence"/>
</dbReference>
<evidence type="ECO:0000313" key="8">
    <source>
        <dbReference type="Proteomes" id="UP000251942"/>
    </source>
</evidence>
<keyword evidence="7" id="KW-1185">Reference proteome</keyword>
<evidence type="ECO:0000259" key="4">
    <source>
        <dbReference type="PROSITE" id="PS50943"/>
    </source>
</evidence>
<evidence type="ECO:0000313" key="6">
    <source>
        <dbReference type="EMBL" id="SPX61928.1"/>
    </source>
</evidence>
<dbReference type="PANTHER" id="PTHR46797">
    <property type="entry name" value="HTH-TYPE TRANSCRIPTIONAL REGULATOR"/>
    <property type="match status" value="1"/>
</dbReference>
<dbReference type="GO" id="GO:0005829">
    <property type="term" value="C:cytosol"/>
    <property type="evidence" value="ECO:0007669"/>
    <property type="project" value="TreeGrafter"/>
</dbReference>
<dbReference type="SUPFAM" id="SSF47413">
    <property type="entry name" value="lambda repressor-like DNA-binding domains"/>
    <property type="match status" value="1"/>
</dbReference>
<dbReference type="InterPro" id="IPR050807">
    <property type="entry name" value="TransReg_Diox_bact_type"/>
</dbReference>
<evidence type="ECO:0000256" key="1">
    <source>
        <dbReference type="ARBA" id="ARBA00023015"/>
    </source>
</evidence>
<dbReference type="Proteomes" id="UP000251942">
    <property type="component" value="Unassembled WGS sequence"/>
</dbReference>
<dbReference type="EMBL" id="UASS01000030">
    <property type="protein sequence ID" value="SPX61928.1"/>
    <property type="molecule type" value="Genomic_DNA"/>
</dbReference>
<keyword evidence="2" id="KW-0238">DNA-binding</keyword>
<evidence type="ECO:0000313" key="7">
    <source>
        <dbReference type="Proteomes" id="UP000054698"/>
    </source>
</evidence>
<dbReference type="InterPro" id="IPR010982">
    <property type="entry name" value="Lambda_DNA-bd_dom_sf"/>
</dbReference>
<gene>
    <name evidence="6" type="primary">munIC_2</name>
    <name evidence="5" type="ORF">Lfee_1006</name>
    <name evidence="6" type="ORF">NCTC12022_02684</name>
</gene>
<sequence>MAHIHTCMRKKHPSLIKIGTIIRELRKENGFSQESFAYAVGLDRTYMGSVERGERNIAALNLIKIAKTLRVEVGVLFPPAESLPSD</sequence>
<reference evidence="6 8" key="2">
    <citation type="submission" date="2018-06" db="EMBL/GenBank/DDBJ databases">
        <authorList>
            <consortium name="Pathogen Informatics"/>
            <person name="Doyle S."/>
        </authorList>
    </citation>
    <scope>NUCLEOTIDE SEQUENCE [LARGE SCALE GENOMIC DNA]</scope>
    <source>
        <strain evidence="6 8">NCTC12022</strain>
    </source>
</reference>
<keyword evidence="1" id="KW-0805">Transcription regulation</keyword>
<dbReference type="AlphaFoldDB" id="A0A0W0U0U7"/>
<evidence type="ECO:0000256" key="3">
    <source>
        <dbReference type="ARBA" id="ARBA00023163"/>
    </source>
</evidence>
<dbReference type="EMBL" id="LNYB01000030">
    <property type="protein sequence ID" value="KTD01576.1"/>
    <property type="molecule type" value="Genomic_DNA"/>
</dbReference>
<accession>A0A0W0U0U7</accession>
<keyword evidence="3" id="KW-0804">Transcription</keyword>
<organism evidence="5 7">
    <name type="scientific">Legionella feeleii</name>
    <dbReference type="NCBI Taxonomy" id="453"/>
    <lineage>
        <taxon>Bacteria</taxon>
        <taxon>Pseudomonadati</taxon>
        <taxon>Pseudomonadota</taxon>
        <taxon>Gammaproteobacteria</taxon>
        <taxon>Legionellales</taxon>
        <taxon>Legionellaceae</taxon>
        <taxon>Legionella</taxon>
    </lineage>
</organism>